<name>A0A2D2DFI2_9BURK</name>
<dbReference type="AlphaFoldDB" id="A0A2D2DFI2"/>
<keyword evidence="3" id="KW-1185">Reference proteome</keyword>
<sequence>MTVFRFRLLLSLYIVFVLGEFVAAWFFADLVPPALAAVADSDPESWFISNLPLAFTIFVPLSTAYLAGLVGMFMLKAWGRSFSLYVTLAGLALTPFMGATVSSWLDNVLLEVCAMLWGAVLALAYYSPVSREFSRPPEAR</sequence>
<keyword evidence="1" id="KW-0812">Transmembrane</keyword>
<gene>
    <name evidence="2" type="ORF">CR152_03810</name>
</gene>
<evidence type="ECO:0000256" key="1">
    <source>
        <dbReference type="SAM" id="Phobius"/>
    </source>
</evidence>
<dbReference type="Proteomes" id="UP000229897">
    <property type="component" value="Chromosome"/>
</dbReference>
<dbReference type="OrthoDB" id="9256277at2"/>
<feature type="transmembrane region" description="Helical" evidence="1">
    <location>
        <begin position="108"/>
        <end position="126"/>
    </location>
</feature>
<evidence type="ECO:0000313" key="2">
    <source>
        <dbReference type="EMBL" id="ATQ73733.1"/>
    </source>
</evidence>
<evidence type="ECO:0000313" key="3">
    <source>
        <dbReference type="Proteomes" id="UP000229897"/>
    </source>
</evidence>
<reference evidence="2" key="1">
    <citation type="submission" date="2017-10" db="EMBL/GenBank/DDBJ databases">
        <title>Massilia psychrophilum sp. nov., a novel purple-pigmented bacterium isolated from Tianshan glacier, Xinjiang Municipality, China.</title>
        <authorList>
            <person name="Wang H."/>
        </authorList>
    </citation>
    <scope>NUCLEOTIDE SEQUENCE [LARGE SCALE GENOMIC DNA]</scope>
    <source>
        <strain evidence="2">B2</strain>
    </source>
</reference>
<accession>A0A2D2DFI2</accession>
<organism evidence="2 3">
    <name type="scientific">Massilia violaceinigra</name>
    <dbReference type="NCBI Taxonomy" id="2045208"/>
    <lineage>
        <taxon>Bacteria</taxon>
        <taxon>Pseudomonadati</taxon>
        <taxon>Pseudomonadota</taxon>
        <taxon>Betaproteobacteria</taxon>
        <taxon>Burkholderiales</taxon>
        <taxon>Oxalobacteraceae</taxon>
        <taxon>Telluria group</taxon>
        <taxon>Massilia</taxon>
    </lineage>
</organism>
<protein>
    <submittedName>
        <fullName evidence="2">Uncharacterized protein</fullName>
    </submittedName>
</protein>
<dbReference type="RefSeq" id="WP_099873753.1">
    <property type="nucleotide sequence ID" value="NZ_CP024608.1"/>
</dbReference>
<keyword evidence="1" id="KW-0472">Membrane</keyword>
<keyword evidence="1" id="KW-1133">Transmembrane helix</keyword>
<feature type="transmembrane region" description="Helical" evidence="1">
    <location>
        <begin position="52"/>
        <end position="75"/>
    </location>
</feature>
<dbReference type="EMBL" id="CP024608">
    <property type="protein sequence ID" value="ATQ73733.1"/>
    <property type="molecule type" value="Genomic_DNA"/>
</dbReference>
<feature type="transmembrane region" description="Helical" evidence="1">
    <location>
        <begin position="82"/>
        <end position="102"/>
    </location>
</feature>
<dbReference type="KEGG" id="mass:CR152_03810"/>
<proteinExistence type="predicted"/>